<sequence>MFLVVLDDLHSLTSKELEYIPKIVLFFIEQNACINYAESNITWQGRCIPFKERESVKIPARMNNKAYIRIINTLDYEIEVLIPTIRLLKVAELSHKPPLHASTCHAETSSPQALKETNKITSIQSSSPITKKNVKNSLHAPNINKQQ</sequence>
<evidence type="ECO:0000313" key="3">
    <source>
        <dbReference type="Proteomes" id="UP000078492"/>
    </source>
</evidence>
<protein>
    <submittedName>
        <fullName evidence="2">Uncharacterized protein</fullName>
    </submittedName>
</protein>
<name>A0A151IY97_9HYME</name>
<evidence type="ECO:0000313" key="2">
    <source>
        <dbReference type="EMBL" id="KYN13293.1"/>
    </source>
</evidence>
<dbReference type="AlphaFoldDB" id="A0A151IY97"/>
<organism evidence="2 3">
    <name type="scientific">Trachymyrmex cornetzi</name>
    <dbReference type="NCBI Taxonomy" id="471704"/>
    <lineage>
        <taxon>Eukaryota</taxon>
        <taxon>Metazoa</taxon>
        <taxon>Ecdysozoa</taxon>
        <taxon>Arthropoda</taxon>
        <taxon>Hexapoda</taxon>
        <taxon>Insecta</taxon>
        <taxon>Pterygota</taxon>
        <taxon>Neoptera</taxon>
        <taxon>Endopterygota</taxon>
        <taxon>Hymenoptera</taxon>
        <taxon>Apocrita</taxon>
        <taxon>Aculeata</taxon>
        <taxon>Formicoidea</taxon>
        <taxon>Formicidae</taxon>
        <taxon>Myrmicinae</taxon>
        <taxon>Trachymyrmex</taxon>
    </lineage>
</organism>
<proteinExistence type="predicted"/>
<dbReference type="EMBL" id="KQ980769">
    <property type="protein sequence ID" value="KYN13293.1"/>
    <property type="molecule type" value="Genomic_DNA"/>
</dbReference>
<evidence type="ECO:0000256" key="1">
    <source>
        <dbReference type="SAM" id="MobiDB-lite"/>
    </source>
</evidence>
<gene>
    <name evidence="2" type="ORF">ALC57_14522</name>
</gene>
<accession>A0A151IY97</accession>
<feature type="region of interest" description="Disordered" evidence="1">
    <location>
        <begin position="124"/>
        <end position="147"/>
    </location>
</feature>
<reference evidence="2 3" key="1">
    <citation type="submission" date="2015-09" db="EMBL/GenBank/DDBJ databases">
        <title>Trachymyrmex cornetzi WGS genome.</title>
        <authorList>
            <person name="Nygaard S."/>
            <person name="Hu H."/>
            <person name="Boomsma J."/>
            <person name="Zhang G."/>
        </authorList>
    </citation>
    <scope>NUCLEOTIDE SEQUENCE [LARGE SCALE GENOMIC DNA]</scope>
    <source>
        <strain evidence="2">Tcor2-1</strain>
        <tissue evidence="2">Whole body</tissue>
    </source>
</reference>
<keyword evidence="3" id="KW-1185">Reference proteome</keyword>
<dbReference type="Proteomes" id="UP000078492">
    <property type="component" value="Unassembled WGS sequence"/>
</dbReference>